<name>F9RKE5_9VIBR</name>
<dbReference type="eggNOG" id="ENOG50315F0">
    <property type="taxonomic scope" value="Bacteria"/>
</dbReference>
<accession>F9RKE5</accession>
<evidence type="ECO:0000313" key="2">
    <source>
        <dbReference type="Proteomes" id="UP000004349"/>
    </source>
</evidence>
<protein>
    <submittedName>
        <fullName evidence="1">Uncharacterized protein</fullName>
    </submittedName>
</protein>
<sequence length="168" mass="18722">MSILKNIANALTGGLAETVLDTVKAYLPPNLSPEQQANIELALQNLELTKNKQAAEIALSAEQQITERIKDLEGTAADLKTIPILGPLMLFLRGCQRPIWGFLTIYMDVMWFSGQWTGLSETQESALLLINFLVLGFLFGERAIQNAAPVIERMMKRRHNVETKQSIP</sequence>
<dbReference type="Proteomes" id="UP000004349">
    <property type="component" value="Unassembled WGS sequence"/>
</dbReference>
<evidence type="ECO:0000313" key="1">
    <source>
        <dbReference type="EMBL" id="EGU39915.1"/>
    </source>
</evidence>
<organism evidence="1 2">
    <name type="scientific">Vibrio scophthalmi LMG 19158</name>
    <dbReference type="NCBI Taxonomy" id="870967"/>
    <lineage>
        <taxon>Bacteria</taxon>
        <taxon>Pseudomonadati</taxon>
        <taxon>Pseudomonadota</taxon>
        <taxon>Gammaproteobacteria</taxon>
        <taxon>Vibrionales</taxon>
        <taxon>Vibrionaceae</taxon>
        <taxon>Vibrio</taxon>
    </lineage>
</organism>
<reference evidence="1 2" key="1">
    <citation type="journal article" date="2012" name="Int. J. Syst. Evol. Microbiol.">
        <title>Vibrio caribbeanicus sp. nov., isolated from the marine sponge Scleritoderma cyanea.</title>
        <authorList>
            <person name="Hoffmann M."/>
            <person name="Monday S.R."/>
            <person name="Allard M.W."/>
            <person name="Strain E.A."/>
            <person name="Whittaker P."/>
            <person name="Naum M."/>
            <person name="McCarthy P.J."/>
            <person name="Lopez J.V."/>
            <person name="Fischer M."/>
            <person name="Brown E.W."/>
        </authorList>
    </citation>
    <scope>NUCLEOTIDE SEQUENCE [LARGE SCALE GENOMIC DNA]</scope>
    <source>
        <strain evidence="1 2">LMG 19158</strain>
    </source>
</reference>
<dbReference type="AlphaFoldDB" id="F9RKE5"/>
<dbReference type="RefSeq" id="WP_005593609.1">
    <property type="nucleotide sequence ID" value="NZ_AFWE01000061.1"/>
</dbReference>
<dbReference type="EMBL" id="AFWE01000061">
    <property type="protein sequence ID" value="EGU39915.1"/>
    <property type="molecule type" value="Genomic_DNA"/>
</dbReference>
<comment type="caution">
    <text evidence="1">The sequence shown here is derived from an EMBL/GenBank/DDBJ whole genome shotgun (WGS) entry which is preliminary data.</text>
</comment>
<gene>
    <name evidence="1" type="ORF">VIS19158_01809</name>
</gene>
<proteinExistence type="predicted"/>